<dbReference type="STRING" id="425504.SAMN05216206_1451"/>
<gene>
    <name evidence="6" type="ORF">SAMN05216206_1451</name>
</gene>
<dbReference type="PANTHER" id="PTHR42913:SF9">
    <property type="entry name" value="SLR1591 PROTEIN"/>
    <property type="match status" value="1"/>
</dbReference>
<dbReference type="InterPro" id="IPR051169">
    <property type="entry name" value="NADH-Q_oxidoreductase"/>
</dbReference>
<evidence type="ECO:0000313" key="7">
    <source>
        <dbReference type="Proteomes" id="UP000243606"/>
    </source>
</evidence>
<organism evidence="6 7">
    <name type="scientific">Pseudomonas guineae</name>
    <dbReference type="NCBI Taxonomy" id="425504"/>
    <lineage>
        <taxon>Bacteria</taxon>
        <taxon>Pseudomonadati</taxon>
        <taxon>Pseudomonadota</taxon>
        <taxon>Gammaproteobacteria</taxon>
        <taxon>Pseudomonadales</taxon>
        <taxon>Pseudomonadaceae</taxon>
        <taxon>Pseudomonas</taxon>
    </lineage>
</organism>
<comment type="cofactor">
    <cofactor evidence="1">
        <name>FAD</name>
        <dbReference type="ChEBI" id="CHEBI:57692"/>
    </cofactor>
</comment>
<evidence type="ECO:0000256" key="4">
    <source>
        <dbReference type="ARBA" id="ARBA00023002"/>
    </source>
</evidence>
<accession>A0A1I3FHI7</accession>
<keyword evidence="4" id="KW-0560">Oxidoreductase</keyword>
<dbReference type="InterPro" id="IPR023753">
    <property type="entry name" value="FAD/NAD-binding_dom"/>
</dbReference>
<dbReference type="SUPFAM" id="SSF51905">
    <property type="entry name" value="FAD/NAD(P)-binding domain"/>
    <property type="match status" value="2"/>
</dbReference>
<dbReference type="PRINTS" id="PR00368">
    <property type="entry name" value="FADPNR"/>
</dbReference>
<dbReference type="PANTHER" id="PTHR42913">
    <property type="entry name" value="APOPTOSIS-INDUCING FACTOR 1"/>
    <property type="match status" value="1"/>
</dbReference>
<dbReference type="GO" id="GO:0019646">
    <property type="term" value="P:aerobic electron transport chain"/>
    <property type="evidence" value="ECO:0007669"/>
    <property type="project" value="TreeGrafter"/>
</dbReference>
<protein>
    <submittedName>
        <fullName evidence="6">NADH dehydrogenase, FAD-containing subunit</fullName>
    </submittedName>
</protein>
<sequence>MHALIQPNPGMFGVTHHYDLLLIGAGHAHLGVLRRWALVERPPGRIALISPGPVAWYSGMLPGLLAGRHSAADCQVELQALCRAAKVELIISPVEGLSAAQQQVQLGDGRTLGASWLSLNVGAQISAPPQQGEAMQLLAVKPFDQFISGWQQWQAKPEPMAILGGGAAGVELALALAGKVPQLALFSAGHLLDGLSPGVRLRALGHLRQHAVEVREDCPISRIDNDSLLSGNAPVWRGQRLLLASGAKAFAWPVHSGLGCDERGFVLIAPTLQSYTHPTIFAVGDCASLPGARKSGVYAVRQGPVLATNLSAALRGLPLKRYRPQRQSLALLATGDGGALLDWHGYSAGGQCYGRWKDFLDKGFIQRHRF</sequence>
<name>A0A1I3FHI7_9PSED</name>
<reference evidence="7" key="1">
    <citation type="submission" date="2016-10" db="EMBL/GenBank/DDBJ databases">
        <authorList>
            <person name="Varghese N."/>
            <person name="Submissions S."/>
        </authorList>
    </citation>
    <scope>NUCLEOTIDE SEQUENCE [LARGE SCALE GENOMIC DNA]</scope>
    <source>
        <strain evidence="7">LMG 24016</strain>
    </source>
</reference>
<evidence type="ECO:0000256" key="2">
    <source>
        <dbReference type="ARBA" id="ARBA00022630"/>
    </source>
</evidence>
<evidence type="ECO:0000259" key="5">
    <source>
        <dbReference type="Pfam" id="PF07992"/>
    </source>
</evidence>
<dbReference type="AlphaFoldDB" id="A0A1I3FHI7"/>
<dbReference type="EMBL" id="FOQL01000001">
    <property type="protein sequence ID" value="SFI10361.1"/>
    <property type="molecule type" value="Genomic_DNA"/>
</dbReference>
<evidence type="ECO:0000256" key="3">
    <source>
        <dbReference type="ARBA" id="ARBA00022827"/>
    </source>
</evidence>
<dbReference type="InterPro" id="IPR036188">
    <property type="entry name" value="FAD/NAD-bd_sf"/>
</dbReference>
<dbReference type="PRINTS" id="PR00411">
    <property type="entry name" value="PNDRDTASEI"/>
</dbReference>
<dbReference type="GO" id="GO:0003955">
    <property type="term" value="F:NAD(P)H dehydrogenase (quinone) activity"/>
    <property type="evidence" value="ECO:0007669"/>
    <property type="project" value="TreeGrafter"/>
</dbReference>
<dbReference type="Proteomes" id="UP000243606">
    <property type="component" value="Unassembled WGS sequence"/>
</dbReference>
<dbReference type="Pfam" id="PF07992">
    <property type="entry name" value="Pyr_redox_2"/>
    <property type="match status" value="1"/>
</dbReference>
<proteinExistence type="predicted"/>
<keyword evidence="7" id="KW-1185">Reference proteome</keyword>
<dbReference type="RefSeq" id="WP_244153926.1">
    <property type="nucleotide sequence ID" value="NZ_CAXBNE010000012.1"/>
</dbReference>
<evidence type="ECO:0000256" key="1">
    <source>
        <dbReference type="ARBA" id="ARBA00001974"/>
    </source>
</evidence>
<dbReference type="Gene3D" id="3.50.50.100">
    <property type="match status" value="1"/>
</dbReference>
<keyword evidence="3" id="KW-0274">FAD</keyword>
<evidence type="ECO:0000313" key="6">
    <source>
        <dbReference type="EMBL" id="SFI10361.1"/>
    </source>
</evidence>
<keyword evidence="2" id="KW-0285">Flavoprotein</keyword>
<feature type="domain" description="FAD/NAD(P)-binding" evidence="5">
    <location>
        <begin position="18"/>
        <end position="303"/>
    </location>
</feature>